<proteinExistence type="predicted"/>
<dbReference type="KEGG" id="dor:Desor_2439"/>
<sequence length="227" mass="25695">MKRVLDWLDQQSVETKSVSVAVVNKDMEGENNMAINNEILNCIRERRSTRRFTDQQISPEQLDALLDAAIWAPSGSNSQSWLFTAIQNSDVLLHLNELVREGFQHWIPDDDYPGKLAIKERSQKEGYNFYYQAPTLIIASNRPNYENAMADCALALENIFLAAHSLQLGSCYINQLHWLRDDPGVREYLFELGIPKEHTICSSAAIGFRGAEAAAPIRKDGTINIIR</sequence>
<accession>G7WFC5</accession>
<reference evidence="4" key="1">
    <citation type="submission" date="2011-11" db="EMBL/GenBank/DDBJ databases">
        <title>Complete sequence of Desulfosporosinus orientis DSM 765.</title>
        <authorList>
            <person name="Lucas S."/>
            <person name="Han J."/>
            <person name="Lapidus A."/>
            <person name="Cheng J.-F."/>
            <person name="Goodwin L."/>
            <person name="Pitluck S."/>
            <person name="Peters L."/>
            <person name="Ovchinnikova G."/>
            <person name="Teshima H."/>
            <person name="Detter J.C."/>
            <person name="Han C."/>
            <person name="Tapia R."/>
            <person name="Land M."/>
            <person name="Hauser L."/>
            <person name="Kyrpides N."/>
            <person name="Ivanova N."/>
            <person name="Pagani I."/>
            <person name="Pester M."/>
            <person name="Spring S."/>
            <person name="Ollivier B."/>
            <person name="Rattei T."/>
            <person name="Klenk H.-P."/>
            <person name="Wagner M."/>
            <person name="Loy A."/>
            <person name="Woyke T."/>
        </authorList>
    </citation>
    <scope>NUCLEOTIDE SEQUENCE [LARGE SCALE GENOMIC DNA]</scope>
    <source>
        <strain evidence="4">ATCC 19365 / DSM 765 / NCIMB 8382 / VKM B-1628</strain>
    </source>
</reference>
<dbReference type="Pfam" id="PF00881">
    <property type="entry name" value="Nitroreductase"/>
    <property type="match status" value="1"/>
</dbReference>
<dbReference type="CDD" id="cd02136">
    <property type="entry name" value="PnbA_NfnB-like"/>
    <property type="match status" value="1"/>
</dbReference>
<dbReference type="PANTHER" id="PTHR23026:SF125">
    <property type="entry name" value="OXYGEN-INSENSITIVE NAD(P)H NITROREDUCTASE"/>
    <property type="match status" value="1"/>
</dbReference>
<dbReference type="PATRIC" id="fig|768706.3.peg.2452"/>
<dbReference type="InterPro" id="IPR050627">
    <property type="entry name" value="Nitroreductase/BluB"/>
</dbReference>
<keyword evidence="1" id="KW-0520">NAD</keyword>
<reference evidence="3 4" key="2">
    <citation type="journal article" date="2012" name="J. Bacteriol.">
        <title>Complete genome sequences of Desulfosporosinus orientis DSM765T, Desulfosporosinus youngiae DSM17734T, Desulfosporosinus meridiei DSM13257T, and Desulfosporosinus acidiphilus DSM22704T.</title>
        <authorList>
            <person name="Pester M."/>
            <person name="Brambilla E."/>
            <person name="Alazard D."/>
            <person name="Rattei T."/>
            <person name="Weinmaier T."/>
            <person name="Han J."/>
            <person name="Lucas S."/>
            <person name="Lapidus A."/>
            <person name="Cheng J.F."/>
            <person name="Goodwin L."/>
            <person name="Pitluck S."/>
            <person name="Peters L."/>
            <person name="Ovchinnikova G."/>
            <person name="Teshima H."/>
            <person name="Detter J.C."/>
            <person name="Han C.S."/>
            <person name="Tapia R."/>
            <person name="Land M.L."/>
            <person name="Hauser L."/>
            <person name="Kyrpides N.C."/>
            <person name="Ivanova N.N."/>
            <person name="Pagani I."/>
            <person name="Huntmann M."/>
            <person name="Wei C.L."/>
            <person name="Davenport K.W."/>
            <person name="Daligault H."/>
            <person name="Chain P.S."/>
            <person name="Chen A."/>
            <person name="Mavromatis K."/>
            <person name="Markowitz V."/>
            <person name="Szeto E."/>
            <person name="Mikhailova N."/>
            <person name="Pati A."/>
            <person name="Wagner M."/>
            <person name="Woyke T."/>
            <person name="Ollivier B."/>
            <person name="Klenk H.P."/>
            <person name="Spring S."/>
            <person name="Loy A."/>
        </authorList>
    </citation>
    <scope>NUCLEOTIDE SEQUENCE [LARGE SCALE GENOMIC DNA]</scope>
    <source>
        <strain evidence="4">ATCC 19365 / DSM 765 / NCIMB 8382 / VKM B-1628</strain>
    </source>
</reference>
<protein>
    <submittedName>
        <fullName evidence="3">Nitroreductase</fullName>
    </submittedName>
</protein>
<dbReference type="AlphaFoldDB" id="G7WFC5"/>
<dbReference type="GO" id="GO:0046857">
    <property type="term" value="F:oxidoreductase activity, acting on other nitrogenous compounds as donors, with NAD or NADP as acceptor"/>
    <property type="evidence" value="ECO:0007669"/>
    <property type="project" value="TreeGrafter"/>
</dbReference>
<evidence type="ECO:0000313" key="4">
    <source>
        <dbReference type="Proteomes" id="UP000006346"/>
    </source>
</evidence>
<keyword evidence="4" id="KW-1185">Reference proteome</keyword>
<name>G7WFC5_DESOD</name>
<dbReference type="SUPFAM" id="SSF55469">
    <property type="entry name" value="FMN-dependent nitroreductase-like"/>
    <property type="match status" value="1"/>
</dbReference>
<gene>
    <name evidence="3" type="ordered locus">Desor_2439</name>
</gene>
<evidence type="ECO:0000256" key="1">
    <source>
        <dbReference type="ARBA" id="ARBA00023027"/>
    </source>
</evidence>
<dbReference type="Gene3D" id="3.40.109.10">
    <property type="entry name" value="NADH Oxidase"/>
    <property type="match status" value="1"/>
</dbReference>
<evidence type="ECO:0000259" key="2">
    <source>
        <dbReference type="Pfam" id="PF00881"/>
    </source>
</evidence>
<dbReference type="HOGENOM" id="CLU_070764_7_0_9"/>
<dbReference type="InterPro" id="IPR029479">
    <property type="entry name" value="Nitroreductase"/>
</dbReference>
<dbReference type="InterPro" id="IPR000415">
    <property type="entry name" value="Nitroreductase-like"/>
</dbReference>
<evidence type="ECO:0000313" key="3">
    <source>
        <dbReference type="EMBL" id="AET68011.1"/>
    </source>
</evidence>
<dbReference type="GO" id="GO:0046256">
    <property type="term" value="P:2,4,6-trinitrotoluene catabolic process"/>
    <property type="evidence" value="ECO:0007669"/>
    <property type="project" value="TreeGrafter"/>
</dbReference>
<dbReference type="GO" id="GO:0005829">
    <property type="term" value="C:cytosol"/>
    <property type="evidence" value="ECO:0007669"/>
    <property type="project" value="TreeGrafter"/>
</dbReference>
<organism evidence="3 4">
    <name type="scientific">Desulfosporosinus orientis (strain ATCC 19365 / DSM 765 / NCIMB 8382 / VKM B-1628 / Singapore I)</name>
    <name type="common">Desulfotomaculum orientis</name>
    <dbReference type="NCBI Taxonomy" id="768706"/>
    <lineage>
        <taxon>Bacteria</taxon>
        <taxon>Bacillati</taxon>
        <taxon>Bacillota</taxon>
        <taxon>Clostridia</taxon>
        <taxon>Eubacteriales</taxon>
        <taxon>Desulfitobacteriaceae</taxon>
        <taxon>Desulfosporosinus</taxon>
    </lineage>
</organism>
<dbReference type="EMBL" id="CP003108">
    <property type="protein sequence ID" value="AET68011.1"/>
    <property type="molecule type" value="Genomic_DNA"/>
</dbReference>
<feature type="domain" description="Nitroreductase" evidence="2">
    <location>
        <begin position="43"/>
        <end position="207"/>
    </location>
</feature>
<dbReference type="STRING" id="768706.Desor_2439"/>
<dbReference type="Proteomes" id="UP000006346">
    <property type="component" value="Chromosome"/>
</dbReference>
<dbReference type="eggNOG" id="COG0778">
    <property type="taxonomic scope" value="Bacteria"/>
</dbReference>
<dbReference type="PANTHER" id="PTHR23026">
    <property type="entry name" value="NADPH NITROREDUCTASE"/>
    <property type="match status" value="1"/>
</dbReference>